<dbReference type="Gene3D" id="3.30.2300.10">
    <property type="entry name" value="THUMP superfamily"/>
    <property type="match status" value="1"/>
</dbReference>
<evidence type="ECO:0000313" key="4">
    <source>
        <dbReference type="EMBL" id="CAD7404894.1"/>
    </source>
</evidence>
<dbReference type="SUPFAM" id="SSF143437">
    <property type="entry name" value="THUMP domain-like"/>
    <property type="match status" value="1"/>
</dbReference>
<comment type="similarity">
    <text evidence="1">Belongs to the THUMPD1 family.</text>
</comment>
<gene>
    <name evidence="4" type="ORF">TPSB3V08_LOCUS4715</name>
</gene>
<keyword evidence="2" id="KW-0694">RNA-binding</keyword>
<dbReference type="PANTHER" id="PTHR13452:SF10">
    <property type="entry name" value="THUMP DOMAIN-CONTAINING PROTEIN 1"/>
    <property type="match status" value="1"/>
</dbReference>
<dbReference type="AlphaFoldDB" id="A0A7R9H1Z8"/>
<protein>
    <recommendedName>
        <fullName evidence="3">THUMP domain-containing protein</fullName>
    </recommendedName>
</protein>
<dbReference type="CDD" id="cd11717">
    <property type="entry name" value="THUMP_THUMPD1_like"/>
    <property type="match status" value="1"/>
</dbReference>
<accession>A0A7R9H1Z8</accession>
<evidence type="ECO:0000256" key="1">
    <source>
        <dbReference type="ARBA" id="ARBA00060731"/>
    </source>
</evidence>
<dbReference type="FunFam" id="3.30.2300.10:FF:000001">
    <property type="entry name" value="THUMP domain-containing protein 1"/>
    <property type="match status" value="1"/>
</dbReference>
<dbReference type="InterPro" id="IPR040183">
    <property type="entry name" value="THUMPD1-like"/>
</dbReference>
<dbReference type="Pfam" id="PF02926">
    <property type="entry name" value="THUMP"/>
    <property type="match status" value="1"/>
</dbReference>
<dbReference type="PANTHER" id="PTHR13452">
    <property type="entry name" value="THUMP DOMAIN CONTAINING PROTEIN 1-RELATED"/>
    <property type="match status" value="1"/>
</dbReference>
<dbReference type="InterPro" id="IPR004114">
    <property type="entry name" value="THUMP_dom"/>
</dbReference>
<evidence type="ECO:0000256" key="2">
    <source>
        <dbReference type="PROSITE-ProRule" id="PRU00529"/>
    </source>
</evidence>
<dbReference type="GO" id="GO:0003723">
    <property type="term" value="F:RNA binding"/>
    <property type="evidence" value="ECO:0007669"/>
    <property type="project" value="UniProtKB-UniRule"/>
</dbReference>
<dbReference type="PROSITE" id="PS51165">
    <property type="entry name" value="THUMP"/>
    <property type="match status" value="1"/>
</dbReference>
<name>A0A7R9H1Z8_TIMPO</name>
<evidence type="ECO:0000259" key="3">
    <source>
        <dbReference type="PROSITE" id="PS51165"/>
    </source>
</evidence>
<dbReference type="EMBL" id="OD002330">
    <property type="protein sequence ID" value="CAD7404894.1"/>
    <property type="molecule type" value="Genomic_DNA"/>
</dbReference>
<reference evidence="4" key="1">
    <citation type="submission" date="2020-11" db="EMBL/GenBank/DDBJ databases">
        <authorList>
            <person name="Tran Van P."/>
        </authorList>
    </citation>
    <scope>NUCLEOTIDE SEQUENCE</scope>
</reference>
<dbReference type="SMART" id="SM00981">
    <property type="entry name" value="THUMP"/>
    <property type="match status" value="1"/>
</dbReference>
<proteinExistence type="inferred from homology"/>
<dbReference type="GO" id="GO:0006400">
    <property type="term" value="P:tRNA modification"/>
    <property type="evidence" value="ECO:0007669"/>
    <property type="project" value="InterPro"/>
</dbReference>
<organism evidence="4">
    <name type="scientific">Timema poppense</name>
    <name type="common">Walking stick</name>
    <dbReference type="NCBI Taxonomy" id="170557"/>
    <lineage>
        <taxon>Eukaryota</taxon>
        <taxon>Metazoa</taxon>
        <taxon>Ecdysozoa</taxon>
        <taxon>Arthropoda</taxon>
        <taxon>Hexapoda</taxon>
        <taxon>Insecta</taxon>
        <taxon>Pterygota</taxon>
        <taxon>Neoptera</taxon>
        <taxon>Polyneoptera</taxon>
        <taxon>Phasmatodea</taxon>
        <taxon>Timematodea</taxon>
        <taxon>Timematoidea</taxon>
        <taxon>Timematidae</taxon>
        <taxon>Timema</taxon>
    </lineage>
</organism>
<sequence length="403" mass="45388">MLVNQSEELILKETKHKPKTLEKLKLSLLEQCGPRGLLVIGLQLSRYQISALLSFYSERVNPQYYYVYRRTRMRRKPNYYAQQHRRPKEFSLKPGLKGFICSCNNREKECIREAYNILNEYADKFFPEQKELGSLKAQVTTRPNQRKFQILESGAANFLFIQTTVPDPLLLVTKIMEDVYQTKKQKARFMQRLLPVEATCKAHIEDVRAAFEPLLEKYFAKEGKTFSIIFEKRNSHALDRTKVIEDLAEMVALKNTANRADLKQPQLAILVEVVRNMCLLSVLPNYYMYKKYNLFELSQTEQDKKSDEDIVSTEGGVVSTEAGVVSTEGGVVATEADNVSTEAGVVSTEADVVSTEVGVVSTEAGVVSTEADVVSTEAGVVSTEAGDAIAANGDKKETHLEKD</sequence>
<feature type="domain" description="THUMP" evidence="3">
    <location>
        <begin position="178"/>
        <end position="284"/>
    </location>
</feature>